<keyword evidence="6" id="KW-1185">Reference proteome</keyword>
<evidence type="ECO:0000256" key="1">
    <source>
        <dbReference type="ARBA" id="ARBA00005725"/>
    </source>
</evidence>
<organism evidence="5 6">
    <name type="scientific">Trematosphaeria pertusa</name>
    <dbReference type="NCBI Taxonomy" id="390896"/>
    <lineage>
        <taxon>Eukaryota</taxon>
        <taxon>Fungi</taxon>
        <taxon>Dikarya</taxon>
        <taxon>Ascomycota</taxon>
        <taxon>Pezizomycotina</taxon>
        <taxon>Dothideomycetes</taxon>
        <taxon>Pleosporomycetidae</taxon>
        <taxon>Pleosporales</taxon>
        <taxon>Massarineae</taxon>
        <taxon>Trematosphaeriaceae</taxon>
        <taxon>Trematosphaeria</taxon>
    </lineage>
</organism>
<dbReference type="GeneID" id="54574461"/>
<protein>
    <submittedName>
        <fullName evidence="5">NAD(P)-binding protein</fullName>
    </submittedName>
</protein>
<gene>
    <name evidence="5" type="ORF">BU26DRAFT_251025</name>
</gene>
<keyword evidence="3" id="KW-0560">Oxidoreductase</keyword>
<dbReference type="Proteomes" id="UP000800094">
    <property type="component" value="Unassembled WGS sequence"/>
</dbReference>
<evidence type="ECO:0000256" key="2">
    <source>
        <dbReference type="ARBA" id="ARBA00022857"/>
    </source>
</evidence>
<dbReference type="InterPro" id="IPR036291">
    <property type="entry name" value="NAD(P)-bd_dom_sf"/>
</dbReference>
<dbReference type="InterPro" id="IPR016040">
    <property type="entry name" value="NAD(P)-bd_dom"/>
</dbReference>
<dbReference type="OrthoDB" id="419598at2759"/>
<evidence type="ECO:0000313" key="5">
    <source>
        <dbReference type="EMBL" id="KAF2252105.1"/>
    </source>
</evidence>
<dbReference type="GO" id="GO:0016491">
    <property type="term" value="F:oxidoreductase activity"/>
    <property type="evidence" value="ECO:0007669"/>
    <property type="project" value="UniProtKB-KW"/>
</dbReference>
<evidence type="ECO:0000256" key="3">
    <source>
        <dbReference type="ARBA" id="ARBA00023002"/>
    </source>
</evidence>
<dbReference type="SUPFAM" id="SSF51735">
    <property type="entry name" value="NAD(P)-binding Rossmann-fold domains"/>
    <property type="match status" value="1"/>
</dbReference>
<feature type="domain" description="NAD(P)-binding" evidence="4">
    <location>
        <begin position="12"/>
        <end position="149"/>
    </location>
</feature>
<comment type="similarity">
    <text evidence="1">Belongs to the NmrA-type oxidoreductase family. Isoflavone reductase subfamily.</text>
</comment>
<dbReference type="PANTHER" id="PTHR47706:SF10">
    <property type="entry name" value="NMRA-LIKE DOMAIN-CONTAINING PROTEIN"/>
    <property type="match status" value="1"/>
</dbReference>
<dbReference type="Gene3D" id="3.40.50.720">
    <property type="entry name" value="NAD(P)-binding Rossmann-like Domain"/>
    <property type="match status" value="1"/>
</dbReference>
<proteinExistence type="inferred from homology"/>
<keyword evidence="2" id="KW-0521">NADP</keyword>
<dbReference type="AlphaFoldDB" id="A0A6A6INH7"/>
<dbReference type="RefSeq" id="XP_033687109.1">
    <property type="nucleotide sequence ID" value="XM_033821131.1"/>
</dbReference>
<dbReference type="Pfam" id="PF13460">
    <property type="entry name" value="NAD_binding_10"/>
    <property type="match status" value="1"/>
</dbReference>
<reference evidence="5" key="1">
    <citation type="journal article" date="2020" name="Stud. Mycol.">
        <title>101 Dothideomycetes genomes: a test case for predicting lifestyles and emergence of pathogens.</title>
        <authorList>
            <person name="Haridas S."/>
            <person name="Albert R."/>
            <person name="Binder M."/>
            <person name="Bloem J."/>
            <person name="Labutti K."/>
            <person name="Salamov A."/>
            <person name="Andreopoulos B."/>
            <person name="Baker S."/>
            <person name="Barry K."/>
            <person name="Bills G."/>
            <person name="Bluhm B."/>
            <person name="Cannon C."/>
            <person name="Castanera R."/>
            <person name="Culley D."/>
            <person name="Daum C."/>
            <person name="Ezra D."/>
            <person name="Gonzalez J."/>
            <person name="Henrissat B."/>
            <person name="Kuo A."/>
            <person name="Liang C."/>
            <person name="Lipzen A."/>
            <person name="Lutzoni F."/>
            <person name="Magnuson J."/>
            <person name="Mondo S."/>
            <person name="Nolan M."/>
            <person name="Ohm R."/>
            <person name="Pangilinan J."/>
            <person name="Park H.-J."/>
            <person name="Ramirez L."/>
            <person name="Alfaro M."/>
            <person name="Sun H."/>
            <person name="Tritt A."/>
            <person name="Yoshinaga Y."/>
            <person name="Zwiers L.-H."/>
            <person name="Turgeon B."/>
            <person name="Goodwin S."/>
            <person name="Spatafora J."/>
            <person name="Crous P."/>
            <person name="Grigoriev I."/>
        </authorList>
    </citation>
    <scope>NUCLEOTIDE SEQUENCE</scope>
    <source>
        <strain evidence="5">CBS 122368</strain>
    </source>
</reference>
<accession>A0A6A6INH7</accession>
<evidence type="ECO:0000313" key="6">
    <source>
        <dbReference type="Proteomes" id="UP000800094"/>
    </source>
</evidence>
<sequence length="324" mass="35215">MKIKNIAILGPRGNVGSALIAELLKDGDRFKITAISRPTSSYTTSANSNIVAKSADFSSLDSLRDAFTGQDAIVNCVSGGATHYEPSKLIIDAAVAAGVGLYFANEFVGSLTSERFKRLPESYVGAKVRIRQYLEGLGKEGKIKWTALNGGPFFDMWLMKGPAGFDIPNRQARLYGAGDNALYWTPLPTIALAAANMLRNPTPILNRPIHICPLPTLTQNAILTTLESELNTKFTITHVDVAKMNKNARIALEKGEIMKAMKGLTISGQFYEGDYDNDFSALVENGVVGVEEMSIEEAVRDAIERWGESTPVVEGMYNVEPCEV</sequence>
<name>A0A6A6INH7_9PLEO</name>
<dbReference type="EMBL" id="ML987192">
    <property type="protein sequence ID" value="KAF2252105.1"/>
    <property type="molecule type" value="Genomic_DNA"/>
</dbReference>
<dbReference type="PANTHER" id="PTHR47706">
    <property type="entry name" value="NMRA-LIKE FAMILY PROTEIN"/>
    <property type="match status" value="1"/>
</dbReference>
<dbReference type="InterPro" id="IPR051609">
    <property type="entry name" value="NmrA/Isoflavone_reductase-like"/>
</dbReference>
<evidence type="ECO:0000259" key="4">
    <source>
        <dbReference type="Pfam" id="PF13460"/>
    </source>
</evidence>